<evidence type="ECO:0000313" key="2">
    <source>
        <dbReference type="Proteomes" id="UP001152320"/>
    </source>
</evidence>
<accession>A0A9Q0YCA8</accession>
<organism evidence="1 2">
    <name type="scientific">Holothuria leucospilota</name>
    <name type="common">Black long sea cucumber</name>
    <name type="synonym">Mertensiothuria leucospilota</name>
    <dbReference type="NCBI Taxonomy" id="206669"/>
    <lineage>
        <taxon>Eukaryota</taxon>
        <taxon>Metazoa</taxon>
        <taxon>Echinodermata</taxon>
        <taxon>Eleutherozoa</taxon>
        <taxon>Echinozoa</taxon>
        <taxon>Holothuroidea</taxon>
        <taxon>Aspidochirotacea</taxon>
        <taxon>Aspidochirotida</taxon>
        <taxon>Holothuriidae</taxon>
        <taxon>Holothuria</taxon>
    </lineage>
</organism>
<name>A0A9Q0YCA8_HOLLE</name>
<keyword evidence="2" id="KW-1185">Reference proteome</keyword>
<comment type="caution">
    <text evidence="1">The sequence shown here is derived from an EMBL/GenBank/DDBJ whole genome shotgun (WGS) entry which is preliminary data.</text>
</comment>
<gene>
    <name evidence="1" type="ORF">HOLleu_39706</name>
</gene>
<dbReference type="OrthoDB" id="1917519at2759"/>
<protein>
    <submittedName>
        <fullName evidence="1">Uncharacterized protein</fullName>
    </submittedName>
</protein>
<sequence length="70" mass="8172">MLRGRTLLFLVEVKGHLRSPEVKNRKLCKHDISRFVMLRGRTLLFLVEVKGHLRSTEVKNRKLCKQAISS</sequence>
<dbReference type="EMBL" id="JAIZAY010000022">
    <property type="protein sequence ID" value="KAJ8020183.1"/>
    <property type="molecule type" value="Genomic_DNA"/>
</dbReference>
<evidence type="ECO:0000313" key="1">
    <source>
        <dbReference type="EMBL" id="KAJ8020183.1"/>
    </source>
</evidence>
<reference evidence="1" key="1">
    <citation type="submission" date="2021-10" db="EMBL/GenBank/DDBJ databases">
        <title>Tropical sea cucumber genome reveals ecological adaptation and Cuvierian tubules defense mechanism.</title>
        <authorList>
            <person name="Chen T."/>
        </authorList>
    </citation>
    <scope>NUCLEOTIDE SEQUENCE</scope>
    <source>
        <strain evidence="1">Nanhai2018</strain>
        <tissue evidence="1">Muscle</tissue>
    </source>
</reference>
<proteinExistence type="predicted"/>
<dbReference type="AlphaFoldDB" id="A0A9Q0YCA8"/>
<dbReference type="Proteomes" id="UP001152320">
    <property type="component" value="Chromosome 22"/>
</dbReference>